<evidence type="ECO:0000313" key="5">
    <source>
        <dbReference type="Proteomes" id="UP000019373"/>
    </source>
</evidence>
<feature type="signal peptide" evidence="3">
    <location>
        <begin position="1"/>
        <end position="25"/>
    </location>
</feature>
<feature type="transmembrane region" description="Helical" evidence="2">
    <location>
        <begin position="320"/>
        <end position="340"/>
    </location>
</feature>
<dbReference type="OMA" id="QYSAPYR"/>
<dbReference type="EMBL" id="KE720780">
    <property type="protein sequence ID" value="ERF76109.1"/>
    <property type="molecule type" value="Genomic_DNA"/>
</dbReference>
<keyword evidence="2" id="KW-0812">Transmembrane</keyword>
<protein>
    <recommendedName>
        <fullName evidence="6">Mid2 domain-containing protein</fullName>
    </recommendedName>
</protein>
<name>U1I2C3_ENDPU</name>
<organism evidence="4 5">
    <name type="scientific">Endocarpon pusillum (strain Z07020 / HMAS-L-300199)</name>
    <name type="common">Lichen-forming fungus</name>
    <dbReference type="NCBI Taxonomy" id="1263415"/>
    <lineage>
        <taxon>Eukaryota</taxon>
        <taxon>Fungi</taxon>
        <taxon>Dikarya</taxon>
        <taxon>Ascomycota</taxon>
        <taxon>Pezizomycotina</taxon>
        <taxon>Eurotiomycetes</taxon>
        <taxon>Chaetothyriomycetidae</taxon>
        <taxon>Verrucariales</taxon>
        <taxon>Verrucariaceae</taxon>
        <taxon>Endocarpon</taxon>
    </lineage>
</organism>
<evidence type="ECO:0000256" key="2">
    <source>
        <dbReference type="SAM" id="Phobius"/>
    </source>
</evidence>
<feature type="transmembrane region" description="Helical" evidence="2">
    <location>
        <begin position="236"/>
        <end position="260"/>
    </location>
</feature>
<evidence type="ECO:0000313" key="4">
    <source>
        <dbReference type="EMBL" id="ERF76109.1"/>
    </source>
</evidence>
<dbReference type="OrthoDB" id="5425848at2759"/>
<feature type="region of interest" description="Disordered" evidence="1">
    <location>
        <begin position="347"/>
        <end position="385"/>
    </location>
</feature>
<dbReference type="AlphaFoldDB" id="U1I2C3"/>
<keyword evidence="2" id="KW-1133">Transmembrane helix</keyword>
<dbReference type="HOGENOM" id="CLU_043314_1_0_1"/>
<feature type="chain" id="PRO_5004612575" description="Mid2 domain-containing protein" evidence="3">
    <location>
        <begin position="26"/>
        <end position="385"/>
    </location>
</feature>
<accession>U1I2C3</accession>
<sequence>MRLFAVPSPLLCLLAVAPSTSLIEAAIIPSEGRVPKQEDNVIAKRQCATHCGFYGQVCCGPNEVCITDANNQAQCGPAGAQVTVAATTAAGQGNWQYYTTTYVQTDLRTITSTFSTFFPISTQNLIVTSTAASQCRYSLGESPCGSICCASGQYCMADINQCAAAGGGSSAYFSSFYTVTQVASVPVRPTSNTVLTVTSTGVATATVPYSTPVGTDGSTIIGAQPTTQGQRLSGGAIAGIVIGVIAGIIILFLICVCCCARGAIDGIMGIFGGGRKRRTETTYIEERRSHRGSRPAGRTWFGARPARVDRTEKRKKTGGGLGGLATVTAGLGALALLLGLKRRRDQRNDAKSSSSYSYYDESFTGTSESSLSSDRRTRDSRRSRR</sequence>
<feature type="region of interest" description="Disordered" evidence="1">
    <location>
        <begin position="285"/>
        <end position="320"/>
    </location>
</feature>
<dbReference type="GeneID" id="19236499"/>
<proteinExistence type="predicted"/>
<gene>
    <name evidence="4" type="ORF">EPUS_01442</name>
</gene>
<evidence type="ECO:0000256" key="3">
    <source>
        <dbReference type="SAM" id="SignalP"/>
    </source>
</evidence>
<evidence type="ECO:0000256" key="1">
    <source>
        <dbReference type="SAM" id="MobiDB-lite"/>
    </source>
</evidence>
<dbReference type="RefSeq" id="XP_007786575.1">
    <property type="nucleotide sequence ID" value="XM_007788385.1"/>
</dbReference>
<dbReference type="eggNOG" id="ENOG502SK6S">
    <property type="taxonomic scope" value="Eukaryota"/>
</dbReference>
<reference evidence="5" key="1">
    <citation type="journal article" date="2014" name="BMC Genomics">
        <title>Genome characteristics reveal the impact of lichenization on lichen-forming fungus Endocarpon pusillum Hedwig (Verrucariales, Ascomycota).</title>
        <authorList>
            <person name="Wang Y.-Y."/>
            <person name="Liu B."/>
            <person name="Zhang X.-Y."/>
            <person name="Zhou Q.-M."/>
            <person name="Zhang T."/>
            <person name="Li H."/>
            <person name="Yu Y.-F."/>
            <person name="Zhang X.-L."/>
            <person name="Hao X.-Y."/>
            <person name="Wang M."/>
            <person name="Wang L."/>
            <person name="Wei J.-C."/>
        </authorList>
    </citation>
    <scope>NUCLEOTIDE SEQUENCE [LARGE SCALE GENOMIC DNA]</scope>
    <source>
        <strain evidence="5">Z07020 / HMAS-L-300199</strain>
    </source>
</reference>
<keyword evidence="2" id="KW-0472">Membrane</keyword>
<evidence type="ECO:0008006" key="6">
    <source>
        <dbReference type="Google" id="ProtNLM"/>
    </source>
</evidence>
<dbReference type="Proteomes" id="UP000019373">
    <property type="component" value="Unassembled WGS sequence"/>
</dbReference>
<keyword evidence="3" id="KW-0732">Signal</keyword>
<keyword evidence="5" id="KW-1185">Reference proteome</keyword>